<gene>
    <name evidence="2" type="ORF">g.140523</name>
</gene>
<protein>
    <submittedName>
        <fullName evidence="2">Uncharacterized protein</fullName>
    </submittedName>
</protein>
<evidence type="ECO:0000256" key="1">
    <source>
        <dbReference type="SAM" id="MobiDB-lite"/>
    </source>
</evidence>
<dbReference type="AlphaFoldDB" id="A0A2S2QX11"/>
<dbReference type="EMBL" id="GGMS01013108">
    <property type="protein sequence ID" value="MBY82311.1"/>
    <property type="molecule type" value="Transcribed_RNA"/>
</dbReference>
<evidence type="ECO:0000313" key="2">
    <source>
        <dbReference type="EMBL" id="MBY82311.1"/>
    </source>
</evidence>
<reference evidence="2" key="1">
    <citation type="submission" date="2018-04" db="EMBL/GenBank/DDBJ databases">
        <title>Transcriptome assembly of Sipha flava.</title>
        <authorList>
            <person name="Scully E.D."/>
            <person name="Geib S.M."/>
            <person name="Palmer N.A."/>
            <person name="Koch K."/>
            <person name="Bradshaw J."/>
            <person name="Heng-Moss T."/>
            <person name="Sarath G."/>
        </authorList>
    </citation>
    <scope>NUCLEOTIDE SEQUENCE</scope>
</reference>
<feature type="region of interest" description="Disordered" evidence="1">
    <location>
        <begin position="31"/>
        <end position="57"/>
    </location>
</feature>
<accession>A0A2S2QX11</accession>
<organism evidence="2">
    <name type="scientific">Sipha flava</name>
    <name type="common">yellow sugarcane aphid</name>
    <dbReference type="NCBI Taxonomy" id="143950"/>
    <lineage>
        <taxon>Eukaryota</taxon>
        <taxon>Metazoa</taxon>
        <taxon>Ecdysozoa</taxon>
        <taxon>Arthropoda</taxon>
        <taxon>Hexapoda</taxon>
        <taxon>Insecta</taxon>
        <taxon>Pterygota</taxon>
        <taxon>Neoptera</taxon>
        <taxon>Paraneoptera</taxon>
        <taxon>Hemiptera</taxon>
        <taxon>Sternorrhyncha</taxon>
        <taxon>Aphidomorpha</taxon>
        <taxon>Aphidoidea</taxon>
        <taxon>Aphididae</taxon>
        <taxon>Sipha</taxon>
    </lineage>
</organism>
<sequence>MSTLQRYVIPFWDVTREKRKNQTITTATITKRKPGHRRALEDQSRTKRVRSFSRRPGRERCCGCGRLASKSHEKRRRTIGGVFSLENGNHNLVGYYTRVHDDHFVLNTHYR</sequence>
<proteinExistence type="predicted"/>
<name>A0A2S2QX11_9HEMI</name>
<feature type="compositionally biased region" description="Basic residues" evidence="1">
    <location>
        <begin position="46"/>
        <end position="55"/>
    </location>
</feature>